<accession>A0A0D9UXK2</accession>
<name>A0A0D9UXK2_9ORYZ</name>
<dbReference type="Proteomes" id="UP000032180">
    <property type="component" value="Chromosome 1"/>
</dbReference>
<dbReference type="HOGENOM" id="CLU_045835_0_0_1"/>
<dbReference type="Gramene" id="LPERR01G04970.1">
    <property type="protein sequence ID" value="LPERR01G04970.1"/>
    <property type="gene ID" value="LPERR01G04970"/>
</dbReference>
<evidence type="ECO:0000313" key="7">
    <source>
        <dbReference type="EnsemblPlants" id="LPERR01G04970.1"/>
    </source>
</evidence>
<reference evidence="8" key="2">
    <citation type="submission" date="2013-12" db="EMBL/GenBank/DDBJ databases">
        <authorList>
            <person name="Yu Y."/>
            <person name="Lee S."/>
            <person name="de Baynast K."/>
            <person name="Wissotski M."/>
            <person name="Liu L."/>
            <person name="Talag J."/>
            <person name="Goicoechea J."/>
            <person name="Angelova A."/>
            <person name="Jetty R."/>
            <person name="Kudrna D."/>
            <person name="Golser W."/>
            <person name="Rivera L."/>
            <person name="Zhang J."/>
            <person name="Wing R."/>
        </authorList>
    </citation>
    <scope>NUCLEOTIDE SEQUENCE</scope>
</reference>
<keyword evidence="8" id="KW-1185">Reference proteome</keyword>
<feature type="region of interest" description="Disordered" evidence="5">
    <location>
        <begin position="1"/>
        <end position="76"/>
    </location>
</feature>
<reference evidence="7 8" key="1">
    <citation type="submission" date="2012-08" db="EMBL/GenBank/DDBJ databases">
        <title>Oryza genome evolution.</title>
        <authorList>
            <person name="Wing R.A."/>
        </authorList>
    </citation>
    <scope>NUCLEOTIDE SEQUENCE</scope>
</reference>
<keyword evidence="3" id="KW-0223">Dioxygenase</keyword>
<evidence type="ECO:0000256" key="3">
    <source>
        <dbReference type="ARBA" id="ARBA00022964"/>
    </source>
</evidence>
<evidence type="ECO:0000256" key="2">
    <source>
        <dbReference type="ARBA" id="ARBA00022896"/>
    </source>
</evidence>
<dbReference type="PANTHER" id="PTHR24014:SF4">
    <property type="entry name" value="2-OXOGLUTARATE AND IRON-DEPENDENT OXYGENASE DOMAIN-CONTAINING PROTEIN 2"/>
    <property type="match status" value="1"/>
</dbReference>
<sequence>MPLPRRATSTTHLAGDRRRITRIPTGAAQIHHHHHQPQPQPQPAPEPLVPAQQQQQPDQPAPAPPPAQQEGEARYRRPMVRLQVVPDEDHVPDNYNYGGGADEMGITAELYAAVERHLPEGLIGAPRDVKRYFMRGVLKDYVPSPAERIRCCSFIVPTFLQAIDANTEESISSIMTMVAPGVYAFLMLKPTFCEMLMAEVNNFWTWARSRNQRIMSPTTLAAHVRGAVLNDFGLQRMLDNLMKNFISPISSVLFPEVGGNTLDSHHSFVVEYGEDNGGRGFHVDDSEEHFVHPNVPGQVVLHHGSHRHGVFPVTSGQRINMVMWCKRGMKELMTDFSGFCGECQFERTARQVQHIQDLVVCYLTRFQISNRKSETIHT</sequence>
<evidence type="ECO:0000259" key="6">
    <source>
        <dbReference type="SMART" id="SM00702"/>
    </source>
</evidence>
<organism evidence="7 8">
    <name type="scientific">Leersia perrieri</name>
    <dbReference type="NCBI Taxonomy" id="77586"/>
    <lineage>
        <taxon>Eukaryota</taxon>
        <taxon>Viridiplantae</taxon>
        <taxon>Streptophyta</taxon>
        <taxon>Embryophyta</taxon>
        <taxon>Tracheophyta</taxon>
        <taxon>Spermatophyta</taxon>
        <taxon>Magnoliopsida</taxon>
        <taxon>Liliopsida</taxon>
        <taxon>Poales</taxon>
        <taxon>Poaceae</taxon>
        <taxon>BOP clade</taxon>
        <taxon>Oryzoideae</taxon>
        <taxon>Oryzeae</taxon>
        <taxon>Oryzinae</taxon>
        <taxon>Leersia</taxon>
    </lineage>
</organism>
<proteinExistence type="predicted"/>
<dbReference type="GO" id="GO:0031418">
    <property type="term" value="F:L-ascorbic acid binding"/>
    <property type="evidence" value="ECO:0007669"/>
    <property type="project" value="UniProtKB-KW"/>
</dbReference>
<reference evidence="7" key="3">
    <citation type="submission" date="2015-04" db="UniProtKB">
        <authorList>
            <consortium name="EnsemblPlants"/>
        </authorList>
    </citation>
    <scope>IDENTIFICATION</scope>
</reference>
<dbReference type="PANTHER" id="PTHR24014">
    <property type="entry name" value="2-OXOGLUTARATE AND IRON-DEPENDENT OXYGENASE DOMAIN-CONTAINING PROTEIN 2"/>
    <property type="match status" value="1"/>
</dbReference>
<dbReference type="EnsemblPlants" id="LPERR01G04970.1">
    <property type="protein sequence ID" value="LPERR01G04970.1"/>
    <property type="gene ID" value="LPERR01G04970"/>
</dbReference>
<feature type="domain" description="Prolyl 4-hydroxylase alpha subunit" evidence="6">
    <location>
        <begin position="180"/>
        <end position="326"/>
    </location>
</feature>
<feature type="compositionally biased region" description="Pro residues" evidence="5">
    <location>
        <begin position="38"/>
        <end position="48"/>
    </location>
</feature>
<feature type="compositionally biased region" description="Low complexity" evidence="5">
    <location>
        <begin position="49"/>
        <end position="58"/>
    </location>
</feature>
<dbReference type="eggNOG" id="KOG1971">
    <property type="taxonomic scope" value="Eukaryota"/>
</dbReference>
<dbReference type="GO" id="GO:0016705">
    <property type="term" value="F:oxidoreductase activity, acting on paired donors, with incorporation or reduction of molecular oxygen"/>
    <property type="evidence" value="ECO:0007669"/>
    <property type="project" value="InterPro"/>
</dbReference>
<evidence type="ECO:0000256" key="4">
    <source>
        <dbReference type="ARBA" id="ARBA00023002"/>
    </source>
</evidence>
<evidence type="ECO:0000313" key="8">
    <source>
        <dbReference type="Proteomes" id="UP000032180"/>
    </source>
</evidence>
<comment type="cofactor">
    <cofactor evidence="1">
        <name>L-ascorbate</name>
        <dbReference type="ChEBI" id="CHEBI:38290"/>
    </cofactor>
</comment>
<evidence type="ECO:0000256" key="5">
    <source>
        <dbReference type="SAM" id="MobiDB-lite"/>
    </source>
</evidence>
<dbReference type="STRING" id="77586.A0A0D9UXK2"/>
<dbReference type="SMART" id="SM00702">
    <property type="entry name" value="P4Hc"/>
    <property type="match status" value="1"/>
</dbReference>
<dbReference type="GO" id="GO:0051213">
    <property type="term" value="F:dioxygenase activity"/>
    <property type="evidence" value="ECO:0007669"/>
    <property type="project" value="UniProtKB-KW"/>
</dbReference>
<dbReference type="InterPro" id="IPR006620">
    <property type="entry name" value="Pro_4_hyd_alph"/>
</dbReference>
<keyword evidence="2" id="KW-0847">Vitamin C</keyword>
<evidence type="ECO:0000256" key="1">
    <source>
        <dbReference type="ARBA" id="ARBA00001961"/>
    </source>
</evidence>
<protein>
    <recommendedName>
        <fullName evidence="6">Prolyl 4-hydroxylase alpha subunit domain-containing protein</fullName>
    </recommendedName>
</protein>
<dbReference type="GO" id="GO:0005506">
    <property type="term" value="F:iron ion binding"/>
    <property type="evidence" value="ECO:0007669"/>
    <property type="project" value="InterPro"/>
</dbReference>
<dbReference type="Pfam" id="PF25238">
    <property type="entry name" value="OGFOD2-like"/>
    <property type="match status" value="1"/>
</dbReference>
<keyword evidence="4" id="KW-0560">Oxidoreductase</keyword>
<dbReference type="AlphaFoldDB" id="A0A0D9UXK2"/>